<organism evidence="1 2">
    <name type="scientific">Plasmodium gonderi</name>
    <dbReference type="NCBI Taxonomy" id="77519"/>
    <lineage>
        <taxon>Eukaryota</taxon>
        <taxon>Sar</taxon>
        <taxon>Alveolata</taxon>
        <taxon>Apicomplexa</taxon>
        <taxon>Aconoidasida</taxon>
        <taxon>Haemosporida</taxon>
        <taxon>Plasmodiidae</taxon>
        <taxon>Plasmodium</taxon>
        <taxon>Plasmodium (Plasmodium)</taxon>
    </lineage>
</organism>
<dbReference type="RefSeq" id="XP_028543691.1">
    <property type="nucleotide sequence ID" value="XM_028687890.1"/>
</dbReference>
<keyword evidence="2" id="KW-1185">Reference proteome</keyword>
<gene>
    <name evidence="1" type="ORF">PGO_093020</name>
</gene>
<dbReference type="EMBL" id="BDQF01000010">
    <property type="protein sequence ID" value="GAW81102.1"/>
    <property type="molecule type" value="Genomic_DNA"/>
</dbReference>
<dbReference type="AlphaFoldDB" id="A0A1Y1JJY5"/>
<evidence type="ECO:0000313" key="1">
    <source>
        <dbReference type="EMBL" id="GAW81102.1"/>
    </source>
</evidence>
<name>A0A1Y1JJY5_PLAGO</name>
<proteinExistence type="predicted"/>
<protein>
    <submittedName>
        <fullName evidence="1">Uncharacterized protein</fullName>
    </submittedName>
</protein>
<dbReference type="GeneID" id="39747820"/>
<dbReference type="Proteomes" id="UP000195521">
    <property type="component" value="Unassembled WGS sequence"/>
</dbReference>
<accession>A0A1Y1JJY5</accession>
<sequence length="621" mass="73298">MIGLGKVLHFLSQNERNIKVHRMKIPDIIKLLSKHKEIKQDDLDNINIQIINTLNHINPNKIITNIIHNNVRVKKDLKSLKKKIYFNHLLLRTLIERNKSFKIYECKEDAHNNDGSQNETSIQLLEINTDPKNIYGRNKRKIKLTRGTKSTSTEKSISDNKKNELNSESQHILLNLGNNNTSMSDEKRGVEIFNLFELTNNYSSFILDNVLKHICSYIYNYKALNKVNKVENKGYEIVSVFLISNIFHSFFELKFGYTYIVHFLNGLQLYRIKDEINVSQMNFEIIHGYVNIGKDRGIVTIHGNSSSAPVNINEGENFLYEERQKSILEKVHDISFIIDYLNKNVERTIRHTCNRSGDHIPDKEKNVFVSDQDSDSYVFEDAKKKQTYIVNVKDKILLSYSINESYLNYFLDIIQNKYNVDKISFSNYCLLMHMYSMSNHFVINLFASLPLLFLKNKMHTNINTFIILLNSCIFLLRGKSFMSSLNSFHIFVNSDKSNKLIEDKNYVLEVKEKIYLLTEQLINYIFQNREIMNNNHLLQILEILSFIKYKKILFSYIFNKMRNSLCLLDKYQIFYFLNSMSNYDIIYNKAKNEIHLHTLKNMDQYSRTEIKQMEKYLQVKC</sequence>
<dbReference type="OMA" id="DKYQIFY"/>
<comment type="caution">
    <text evidence="1">The sequence shown here is derived from an EMBL/GenBank/DDBJ whole genome shotgun (WGS) entry which is preliminary data.</text>
</comment>
<dbReference type="OrthoDB" id="377727at2759"/>
<evidence type="ECO:0000313" key="2">
    <source>
        <dbReference type="Proteomes" id="UP000195521"/>
    </source>
</evidence>
<reference evidence="2" key="1">
    <citation type="submission" date="2017-04" db="EMBL/GenBank/DDBJ databases">
        <title>Plasmodium gonderi genome.</title>
        <authorList>
            <person name="Arisue N."/>
            <person name="Honma H."/>
            <person name="Kawai S."/>
            <person name="Tougan T."/>
            <person name="Tanabe K."/>
            <person name="Horii T."/>
        </authorList>
    </citation>
    <scope>NUCLEOTIDE SEQUENCE [LARGE SCALE GENOMIC DNA]</scope>
    <source>
        <strain evidence="2">ATCC 30045</strain>
    </source>
</reference>